<dbReference type="EMBL" id="CAAALY010002196">
    <property type="protein sequence ID" value="VEL07650.1"/>
    <property type="molecule type" value="Genomic_DNA"/>
</dbReference>
<feature type="domain" description="Sorting nexin protein WASP-binding" evidence="1">
    <location>
        <begin position="55"/>
        <end position="159"/>
    </location>
</feature>
<evidence type="ECO:0000313" key="3">
    <source>
        <dbReference type="Proteomes" id="UP000784294"/>
    </source>
</evidence>
<dbReference type="GO" id="GO:0006897">
    <property type="term" value="P:endocytosis"/>
    <property type="evidence" value="ECO:0007669"/>
    <property type="project" value="TreeGrafter"/>
</dbReference>
<evidence type="ECO:0000313" key="2">
    <source>
        <dbReference type="EMBL" id="VEL07650.1"/>
    </source>
</evidence>
<dbReference type="Pfam" id="PF10456">
    <property type="entry name" value="BAR_3_WASP_bdg"/>
    <property type="match status" value="1"/>
</dbReference>
<dbReference type="Proteomes" id="UP000784294">
    <property type="component" value="Unassembled WGS sequence"/>
</dbReference>
<dbReference type="GO" id="GO:0031410">
    <property type="term" value="C:cytoplasmic vesicle"/>
    <property type="evidence" value="ECO:0007669"/>
    <property type="project" value="TreeGrafter"/>
</dbReference>
<sequence>MLNLASPKSLLIQPTVDCSFDPTSTGLINTPSGTRTMTLRSIIRDSRALMSEATDLMLECQREYTGLISCQPSITSLARAACYTADEARRGMSEDRLTLSDADGICQRCTVITRSIQAEMSHLSAQTARDWSRTMASYLRDQANFHRLIATYFDQAVAAF</sequence>
<dbReference type="OrthoDB" id="10254720at2759"/>
<dbReference type="Gene3D" id="1.20.1270.60">
    <property type="entry name" value="Arfaptin homology (AH) domain/BAR domain"/>
    <property type="match status" value="1"/>
</dbReference>
<dbReference type="GO" id="GO:0005886">
    <property type="term" value="C:plasma membrane"/>
    <property type="evidence" value="ECO:0007669"/>
    <property type="project" value="TreeGrafter"/>
</dbReference>
<dbReference type="GO" id="GO:0035091">
    <property type="term" value="F:phosphatidylinositol binding"/>
    <property type="evidence" value="ECO:0007669"/>
    <property type="project" value="TreeGrafter"/>
</dbReference>
<dbReference type="PANTHER" id="PTHR45827:SF1">
    <property type="entry name" value="SORTING NEXIN"/>
    <property type="match status" value="1"/>
</dbReference>
<comment type="caution">
    <text evidence="2">The sequence shown here is derived from an EMBL/GenBank/DDBJ whole genome shotgun (WGS) entry which is preliminary data.</text>
</comment>
<proteinExistence type="predicted"/>
<organism evidence="2 3">
    <name type="scientific">Protopolystoma xenopodis</name>
    <dbReference type="NCBI Taxonomy" id="117903"/>
    <lineage>
        <taxon>Eukaryota</taxon>
        <taxon>Metazoa</taxon>
        <taxon>Spiralia</taxon>
        <taxon>Lophotrochozoa</taxon>
        <taxon>Platyhelminthes</taxon>
        <taxon>Monogenea</taxon>
        <taxon>Polyopisthocotylea</taxon>
        <taxon>Polystomatidea</taxon>
        <taxon>Polystomatidae</taxon>
        <taxon>Protopolystoma</taxon>
    </lineage>
</organism>
<gene>
    <name evidence="2" type="ORF">PXEA_LOCUS1090</name>
</gene>
<dbReference type="AlphaFoldDB" id="A0A3S4ZN80"/>
<dbReference type="GO" id="GO:0016197">
    <property type="term" value="P:endosomal transport"/>
    <property type="evidence" value="ECO:0007669"/>
    <property type="project" value="TreeGrafter"/>
</dbReference>
<accession>A0A3S4ZN80</accession>
<reference evidence="2" key="1">
    <citation type="submission" date="2018-11" db="EMBL/GenBank/DDBJ databases">
        <authorList>
            <consortium name="Pathogen Informatics"/>
        </authorList>
    </citation>
    <scope>NUCLEOTIDE SEQUENCE</scope>
</reference>
<evidence type="ECO:0000259" key="1">
    <source>
        <dbReference type="Pfam" id="PF10456"/>
    </source>
</evidence>
<dbReference type="InterPro" id="IPR027267">
    <property type="entry name" value="AH/BAR_dom_sf"/>
</dbReference>
<dbReference type="InterPro" id="IPR019497">
    <property type="entry name" value="Sorting_nexin_WASP-bd-dom"/>
</dbReference>
<dbReference type="GO" id="GO:0097320">
    <property type="term" value="P:plasma membrane tubulation"/>
    <property type="evidence" value="ECO:0007669"/>
    <property type="project" value="TreeGrafter"/>
</dbReference>
<dbReference type="PANTHER" id="PTHR45827">
    <property type="entry name" value="SORTING NEXIN"/>
    <property type="match status" value="1"/>
</dbReference>
<protein>
    <recommendedName>
        <fullName evidence="1">Sorting nexin protein WASP-binding domain-containing protein</fullName>
    </recommendedName>
</protein>
<name>A0A3S4ZN80_9PLAT</name>
<keyword evidence="3" id="KW-1185">Reference proteome</keyword>